<dbReference type="AlphaFoldDB" id="A0A841R7C9"/>
<dbReference type="PANTHER" id="PTHR34875:SF6">
    <property type="entry name" value="UPF0237 PROTEIN MJ1558"/>
    <property type="match status" value="1"/>
</dbReference>
<dbReference type="PANTHER" id="PTHR34875">
    <property type="entry name" value="UPF0237 PROTEIN MJ1558"/>
    <property type="match status" value="1"/>
</dbReference>
<name>A0A841R7C9_9SPIO</name>
<dbReference type="InterPro" id="IPR045865">
    <property type="entry name" value="ACT-like_dom_sf"/>
</dbReference>
<dbReference type="PROSITE" id="PS51671">
    <property type="entry name" value="ACT"/>
    <property type="match status" value="2"/>
</dbReference>
<dbReference type="Pfam" id="PF13740">
    <property type="entry name" value="ACT_6"/>
    <property type="match status" value="1"/>
</dbReference>
<proteinExistence type="predicted"/>
<evidence type="ECO:0000313" key="2">
    <source>
        <dbReference type="EMBL" id="MBB6478658.1"/>
    </source>
</evidence>
<feature type="domain" description="ACT" evidence="1">
    <location>
        <begin position="98"/>
        <end position="171"/>
    </location>
</feature>
<dbReference type="RefSeq" id="WP_184742699.1">
    <property type="nucleotide sequence ID" value="NZ_JACHGJ010000001.1"/>
</dbReference>
<dbReference type="Proteomes" id="UP000587760">
    <property type="component" value="Unassembled WGS sequence"/>
</dbReference>
<dbReference type="InterPro" id="IPR050990">
    <property type="entry name" value="UPF0237/GcvR_regulator"/>
</dbReference>
<protein>
    <submittedName>
        <fullName evidence="2">Glycine cleavage system transcriptional repressor</fullName>
    </submittedName>
</protein>
<dbReference type="SUPFAM" id="SSF55021">
    <property type="entry name" value="ACT-like"/>
    <property type="match status" value="2"/>
</dbReference>
<accession>A0A841R7C9</accession>
<gene>
    <name evidence="2" type="ORF">HNR50_000291</name>
</gene>
<dbReference type="Gene3D" id="3.30.70.260">
    <property type="match status" value="2"/>
</dbReference>
<keyword evidence="3" id="KW-1185">Reference proteome</keyword>
<feature type="domain" description="ACT" evidence="1">
    <location>
        <begin position="6"/>
        <end position="79"/>
    </location>
</feature>
<comment type="caution">
    <text evidence="2">The sequence shown here is derived from an EMBL/GenBank/DDBJ whole genome shotgun (WGS) entry which is preliminary data.</text>
</comment>
<dbReference type="InterPro" id="IPR002912">
    <property type="entry name" value="ACT_dom"/>
</dbReference>
<organism evidence="2 3">
    <name type="scientific">Spirochaeta isovalerica</name>
    <dbReference type="NCBI Taxonomy" id="150"/>
    <lineage>
        <taxon>Bacteria</taxon>
        <taxon>Pseudomonadati</taxon>
        <taxon>Spirochaetota</taxon>
        <taxon>Spirochaetia</taxon>
        <taxon>Spirochaetales</taxon>
        <taxon>Spirochaetaceae</taxon>
        <taxon>Spirochaeta</taxon>
    </lineage>
</organism>
<evidence type="ECO:0000259" key="1">
    <source>
        <dbReference type="PROSITE" id="PS51671"/>
    </source>
</evidence>
<reference evidence="2 3" key="1">
    <citation type="submission" date="2020-08" db="EMBL/GenBank/DDBJ databases">
        <title>Genomic Encyclopedia of Type Strains, Phase IV (KMG-IV): sequencing the most valuable type-strain genomes for metagenomic binning, comparative biology and taxonomic classification.</title>
        <authorList>
            <person name="Goeker M."/>
        </authorList>
    </citation>
    <scope>NUCLEOTIDE SEQUENCE [LARGE SCALE GENOMIC DNA]</scope>
    <source>
        <strain evidence="2 3">DSM 2461</strain>
    </source>
</reference>
<dbReference type="EMBL" id="JACHGJ010000001">
    <property type="protein sequence ID" value="MBB6478658.1"/>
    <property type="molecule type" value="Genomic_DNA"/>
</dbReference>
<evidence type="ECO:0000313" key="3">
    <source>
        <dbReference type="Proteomes" id="UP000587760"/>
    </source>
</evidence>
<sequence>MKKQIVISVLSKDRPGIIADIANIIYELKGDLADMSQSVLNGFFSMIILANFDAELSIEEISKKMDSISTESDLTCIVKETVDFGAVPTSNITGDIYVVTAQGKNRTGLVAAIGSYCKKQNINIIGYVTKLNDDTYSMMLDIVIPDNLSADSVHDDLAEVGGDLGLSIVMQHKSLFETVNEISLR</sequence>